<evidence type="ECO:0000256" key="1">
    <source>
        <dbReference type="ARBA" id="ARBA00004123"/>
    </source>
</evidence>
<keyword evidence="2" id="KW-0677">Repeat</keyword>
<evidence type="ECO:0000256" key="2">
    <source>
        <dbReference type="ARBA" id="ARBA00022737"/>
    </source>
</evidence>
<dbReference type="InterPro" id="IPR003107">
    <property type="entry name" value="HAT"/>
</dbReference>
<feature type="domain" description="PRP1 splicing factor N-terminal" evidence="5">
    <location>
        <begin position="72"/>
        <end position="104"/>
    </location>
</feature>
<evidence type="ECO:0000313" key="7">
    <source>
        <dbReference type="Proteomes" id="UP000245207"/>
    </source>
</evidence>
<gene>
    <name evidence="6" type="ORF">CTI12_AA376780</name>
</gene>
<feature type="compositionally biased region" description="Basic residues" evidence="4">
    <location>
        <begin position="556"/>
        <end position="565"/>
    </location>
</feature>
<dbReference type="InterPro" id="IPR045075">
    <property type="entry name" value="Syf1-like"/>
</dbReference>
<evidence type="ECO:0000313" key="6">
    <source>
        <dbReference type="EMBL" id="PWA61392.1"/>
    </source>
</evidence>
<dbReference type="PANTHER" id="PTHR11246:SF1">
    <property type="entry name" value="PRE-MRNA-PROCESSING FACTOR 6"/>
    <property type="match status" value="1"/>
</dbReference>
<comment type="caution">
    <text evidence="6">The sequence shown here is derived from an EMBL/GenBank/DDBJ whole genome shotgun (WGS) entry which is preliminary data.</text>
</comment>
<proteinExistence type="predicted"/>
<dbReference type="GO" id="GO:0080188">
    <property type="term" value="P:gene silencing by siRNA-directed DNA methylation"/>
    <property type="evidence" value="ECO:0007669"/>
    <property type="project" value="TreeGrafter"/>
</dbReference>
<evidence type="ECO:0000256" key="4">
    <source>
        <dbReference type="SAM" id="MobiDB-lite"/>
    </source>
</evidence>
<dbReference type="Gene3D" id="1.25.40.10">
    <property type="entry name" value="Tetratricopeptide repeat domain"/>
    <property type="match status" value="1"/>
</dbReference>
<dbReference type="STRING" id="35608.A0A2U1MJJ4"/>
<dbReference type="InterPro" id="IPR011990">
    <property type="entry name" value="TPR-like_helical_dom_sf"/>
</dbReference>
<keyword evidence="3" id="KW-0539">Nucleus</keyword>
<dbReference type="Pfam" id="PF06424">
    <property type="entry name" value="PRP1_N"/>
    <property type="match status" value="1"/>
</dbReference>
<dbReference type="OrthoDB" id="1750306at2759"/>
<reference evidence="6 7" key="1">
    <citation type="journal article" date="2018" name="Mol. Plant">
        <title>The genome of Artemisia annua provides insight into the evolution of Asteraceae family and artemisinin biosynthesis.</title>
        <authorList>
            <person name="Shen Q."/>
            <person name="Zhang L."/>
            <person name="Liao Z."/>
            <person name="Wang S."/>
            <person name="Yan T."/>
            <person name="Shi P."/>
            <person name="Liu M."/>
            <person name="Fu X."/>
            <person name="Pan Q."/>
            <person name="Wang Y."/>
            <person name="Lv Z."/>
            <person name="Lu X."/>
            <person name="Zhang F."/>
            <person name="Jiang W."/>
            <person name="Ma Y."/>
            <person name="Chen M."/>
            <person name="Hao X."/>
            <person name="Li L."/>
            <person name="Tang Y."/>
            <person name="Lv G."/>
            <person name="Zhou Y."/>
            <person name="Sun X."/>
            <person name="Brodelius P.E."/>
            <person name="Rose J.K.C."/>
            <person name="Tang K."/>
        </authorList>
    </citation>
    <scope>NUCLEOTIDE SEQUENCE [LARGE SCALE GENOMIC DNA]</scope>
    <source>
        <strain evidence="7">cv. Huhao1</strain>
        <tissue evidence="6">Leaf</tissue>
    </source>
</reference>
<feature type="region of interest" description="Disordered" evidence="4">
    <location>
        <begin position="545"/>
        <end position="577"/>
    </location>
</feature>
<dbReference type="EMBL" id="PKPP01005115">
    <property type="protein sequence ID" value="PWA61392.1"/>
    <property type="molecule type" value="Genomic_DNA"/>
</dbReference>
<evidence type="ECO:0000259" key="5">
    <source>
        <dbReference type="Pfam" id="PF06424"/>
    </source>
</evidence>
<dbReference type="AlphaFoldDB" id="A0A2U1MJJ4"/>
<name>A0A2U1MJJ4_ARTAN</name>
<comment type="subcellular location">
    <subcellularLocation>
        <location evidence="1">Nucleus</location>
    </subcellularLocation>
</comment>
<keyword evidence="7" id="KW-1185">Reference proteome</keyword>
<sequence>MGCLGLFINAADRDCLGIEAAYQGTKPPNKSRATLPPTFVLSTLLLIPNGRKVQFPYGKTIQWSKAYYWDLYPKITKQFVDSKRKLVTLYDADWEGIPEIRDYLLRNKKRFESYGPSRMQDVTAVGEGRGTVLGFKLDRISDSVSGLTVVDPKGHLIDLQSMKMQAASLEHGDVIKSKVLRKGLEHILDSLRLWKAVVELANEEDAKLLLQRAVECCPLHVEFWLALAWGVRALQREGVEIDREVWTKEAKAAEWVGSVAICYAIIGNIIGIGDEKEDRMMTWFADANECEKRGSIESAGAIYGCAIDEFKSTADVWLNATRFEKEFGTRKLRRCGYWVLKKSVWLVMCLPQGKSFPQLILLFLIPKRYSLLCLSLNLKTTSLKGRGCFLLKVVNGEEKEWMKSAIVERELSNSEEERRLLDEGLRLFHSLFKLWLEERQGRLPKVKRDVGYFWSILYKFELQFGTEHQQNEVLLKCAAAEPKYGEKWQPIPKAIPVSIADLGGTNVDQRFSNVSESLISVVVTHVLRFVDYLEDDTKIEKWASRNGHQRIQAKSNRTKSRRSRGRYQDRKNGPPEKVINAFRPEVIGLKVEGGNDNKMQRKILRRCLHRRQYDTYSYSEQNGICQSILQFNLIFNSGLLDHLLYVFLRWKNTMANMNDQVSI</sequence>
<dbReference type="GO" id="GO:0000244">
    <property type="term" value="P:spliceosomal tri-snRNP complex assembly"/>
    <property type="evidence" value="ECO:0007669"/>
    <property type="project" value="TreeGrafter"/>
</dbReference>
<accession>A0A2U1MJJ4</accession>
<dbReference type="InterPro" id="IPR010491">
    <property type="entry name" value="PRP1_N"/>
</dbReference>
<dbReference type="Proteomes" id="UP000245207">
    <property type="component" value="Unassembled WGS sequence"/>
</dbReference>
<dbReference type="GO" id="GO:0071013">
    <property type="term" value="C:catalytic step 2 spliceosome"/>
    <property type="evidence" value="ECO:0007669"/>
    <property type="project" value="TreeGrafter"/>
</dbReference>
<dbReference type="PANTHER" id="PTHR11246">
    <property type="entry name" value="PRE-MRNA SPLICING FACTOR"/>
    <property type="match status" value="1"/>
</dbReference>
<protein>
    <submittedName>
        <fullName evidence="6">Pre-mRNA splicing factor</fullName>
    </submittedName>
</protein>
<evidence type="ECO:0000256" key="3">
    <source>
        <dbReference type="ARBA" id="ARBA00023242"/>
    </source>
</evidence>
<organism evidence="6 7">
    <name type="scientific">Artemisia annua</name>
    <name type="common">Sweet wormwood</name>
    <dbReference type="NCBI Taxonomy" id="35608"/>
    <lineage>
        <taxon>Eukaryota</taxon>
        <taxon>Viridiplantae</taxon>
        <taxon>Streptophyta</taxon>
        <taxon>Embryophyta</taxon>
        <taxon>Tracheophyta</taxon>
        <taxon>Spermatophyta</taxon>
        <taxon>Magnoliopsida</taxon>
        <taxon>eudicotyledons</taxon>
        <taxon>Gunneridae</taxon>
        <taxon>Pentapetalae</taxon>
        <taxon>asterids</taxon>
        <taxon>campanulids</taxon>
        <taxon>Asterales</taxon>
        <taxon>Asteraceae</taxon>
        <taxon>Asteroideae</taxon>
        <taxon>Anthemideae</taxon>
        <taxon>Artemisiinae</taxon>
        <taxon>Artemisia</taxon>
    </lineage>
</organism>
<dbReference type="GO" id="GO:0046540">
    <property type="term" value="C:U4/U6 x U5 tri-snRNP complex"/>
    <property type="evidence" value="ECO:0007669"/>
    <property type="project" value="TreeGrafter"/>
</dbReference>
<dbReference type="GO" id="GO:2000636">
    <property type="term" value="P:positive regulation of primary miRNA processing"/>
    <property type="evidence" value="ECO:0007669"/>
    <property type="project" value="TreeGrafter"/>
</dbReference>
<dbReference type="SMART" id="SM00386">
    <property type="entry name" value="HAT"/>
    <property type="match status" value="2"/>
</dbReference>